<dbReference type="KEGG" id="spzr:G5C33_11910"/>
<gene>
    <name evidence="2" type="ORF">G5C33_11910</name>
</gene>
<evidence type="ECO:0000256" key="1">
    <source>
        <dbReference type="SAM" id="MobiDB-lite"/>
    </source>
</evidence>
<dbReference type="SUPFAM" id="SSF54001">
    <property type="entry name" value="Cysteine proteinases"/>
    <property type="match status" value="1"/>
</dbReference>
<keyword evidence="3" id="KW-1185">Reference proteome</keyword>
<protein>
    <recommendedName>
        <fullName evidence="4">Permuted papain-like amidase enzyme, YaeF/YiiX, C92 family</fullName>
    </recommendedName>
</protein>
<accession>A0A6G6Y6D6</accession>
<evidence type="ECO:0008006" key="4">
    <source>
        <dbReference type="Google" id="ProtNLM"/>
    </source>
</evidence>
<dbReference type="Gene3D" id="3.90.1720.10">
    <property type="entry name" value="endopeptidase domain like (from Nostoc punctiforme)"/>
    <property type="match status" value="1"/>
</dbReference>
<reference evidence="2 3" key="1">
    <citation type="submission" date="2020-02" db="EMBL/GenBank/DDBJ databases">
        <authorList>
            <person name="Zheng R.K."/>
            <person name="Sun C.M."/>
        </authorList>
    </citation>
    <scope>NUCLEOTIDE SEQUENCE [LARGE SCALE GENOMIC DNA]</scope>
    <source>
        <strain evidence="3">zrk23</strain>
    </source>
</reference>
<dbReference type="EMBL" id="CP049109">
    <property type="protein sequence ID" value="QIG80411.1"/>
    <property type="molecule type" value="Genomic_DNA"/>
</dbReference>
<dbReference type="AlphaFoldDB" id="A0A6G6Y6D6"/>
<dbReference type="Pfam" id="PF05708">
    <property type="entry name" value="Peptidase_C92"/>
    <property type="match status" value="1"/>
</dbReference>
<dbReference type="InterPro" id="IPR038765">
    <property type="entry name" value="Papain-like_cys_pep_sf"/>
</dbReference>
<feature type="region of interest" description="Disordered" evidence="1">
    <location>
        <begin position="208"/>
        <end position="234"/>
    </location>
</feature>
<proteinExistence type="predicted"/>
<dbReference type="RefSeq" id="WP_165327418.1">
    <property type="nucleotide sequence ID" value="NZ_CP049109.1"/>
</dbReference>
<sequence>MPVPDTVRAELPPSSYPELLETLRTGDIILCSGTQLYSRFIRWGAGSAWSHVAMILRIDALDQVMVIEAREEKGVRMLPFHRFLTEDSTPNRVFPGDVVFARHRDFETHAANGGLQRMMRFATDRLGAPFSPGEILKIMARIVLSRLGKRLPRMLRSDDEFTCAEYVYRCLEEVGIHVAWNGLGYIGPAAFARDEAIHPVARLSENPFPEEGAVRRAKRRAASHSGAEQRTTGG</sequence>
<name>A0A6G6Y6D6_9SPHN</name>
<evidence type="ECO:0000313" key="2">
    <source>
        <dbReference type="EMBL" id="QIG80411.1"/>
    </source>
</evidence>
<dbReference type="Proteomes" id="UP000501568">
    <property type="component" value="Chromosome"/>
</dbReference>
<evidence type="ECO:0000313" key="3">
    <source>
        <dbReference type="Proteomes" id="UP000501568"/>
    </source>
</evidence>
<dbReference type="InterPro" id="IPR024453">
    <property type="entry name" value="Peptidase_C92"/>
</dbReference>
<organism evidence="2 3">
    <name type="scientific">Stakelama tenebrarum</name>
    <dbReference type="NCBI Taxonomy" id="2711215"/>
    <lineage>
        <taxon>Bacteria</taxon>
        <taxon>Pseudomonadati</taxon>
        <taxon>Pseudomonadota</taxon>
        <taxon>Alphaproteobacteria</taxon>
        <taxon>Sphingomonadales</taxon>
        <taxon>Sphingomonadaceae</taxon>
        <taxon>Stakelama</taxon>
    </lineage>
</organism>